<name>A0AAU9JBA1_9CILI</name>
<dbReference type="SUPFAM" id="SSF52047">
    <property type="entry name" value="RNI-like"/>
    <property type="match status" value="1"/>
</dbReference>
<dbReference type="InterPro" id="IPR001611">
    <property type="entry name" value="Leu-rich_rpt"/>
</dbReference>
<dbReference type="Proteomes" id="UP001162131">
    <property type="component" value="Unassembled WGS sequence"/>
</dbReference>
<dbReference type="SMART" id="SM00368">
    <property type="entry name" value="LRR_RI"/>
    <property type="match status" value="4"/>
</dbReference>
<dbReference type="PROSITE" id="PS51450">
    <property type="entry name" value="LRR"/>
    <property type="match status" value="1"/>
</dbReference>
<gene>
    <name evidence="1" type="ORF">BSTOLATCC_MIC38673</name>
</gene>
<proteinExistence type="predicted"/>
<comment type="caution">
    <text evidence="1">The sequence shown here is derived from an EMBL/GenBank/DDBJ whole genome shotgun (WGS) entry which is preliminary data.</text>
</comment>
<protein>
    <submittedName>
        <fullName evidence="1">Uncharacterized protein</fullName>
    </submittedName>
</protein>
<dbReference type="PANTHER" id="PTHR46761:SF2">
    <property type="entry name" value="RAN GTPASE-ACTIVATING PROTEIN 1"/>
    <property type="match status" value="1"/>
</dbReference>
<organism evidence="1 2">
    <name type="scientific">Blepharisma stoltei</name>
    <dbReference type="NCBI Taxonomy" id="1481888"/>
    <lineage>
        <taxon>Eukaryota</taxon>
        <taxon>Sar</taxon>
        <taxon>Alveolata</taxon>
        <taxon>Ciliophora</taxon>
        <taxon>Postciliodesmatophora</taxon>
        <taxon>Heterotrichea</taxon>
        <taxon>Heterotrichida</taxon>
        <taxon>Blepharismidae</taxon>
        <taxon>Blepharisma</taxon>
    </lineage>
</organism>
<evidence type="ECO:0000313" key="2">
    <source>
        <dbReference type="Proteomes" id="UP001162131"/>
    </source>
</evidence>
<dbReference type="Pfam" id="PF13516">
    <property type="entry name" value="LRR_6"/>
    <property type="match status" value="2"/>
</dbReference>
<dbReference type="Gene3D" id="3.80.10.10">
    <property type="entry name" value="Ribonuclease Inhibitor"/>
    <property type="match status" value="1"/>
</dbReference>
<dbReference type="AlphaFoldDB" id="A0AAU9JBA1"/>
<evidence type="ECO:0000313" key="1">
    <source>
        <dbReference type="EMBL" id="CAG9325419.1"/>
    </source>
</evidence>
<accession>A0AAU9JBA1</accession>
<keyword evidence="2" id="KW-1185">Reference proteome</keyword>
<sequence length="278" mass="31920">MGSCKSKQRYSISFSRSSTRKLTQTTLIYERQNTVNTTIVPLATTNKPNRRLLLDYYANESTKMPDEIKKYYEAIFAQEELEVPDIDLEHVSFDLKSIYNFKLILNFFQNIRILNLGYTNITSSDLKRIYKPIESLGLLETLSLKNNKIDPSGGEYLYKIIKHLFNLKNLYLHNNQLGCEGLIKFCGGLQNLSKLEKLTLDNNNIQNEGGFKLLESISNLKELACIGLSENELTSEIGKTLVEAVKNFPKLTVLRLESTKLHPKYLMIIENQLKHTVN</sequence>
<reference evidence="1" key="1">
    <citation type="submission" date="2021-09" db="EMBL/GenBank/DDBJ databases">
        <authorList>
            <consortium name="AG Swart"/>
            <person name="Singh M."/>
            <person name="Singh A."/>
            <person name="Seah K."/>
            <person name="Emmerich C."/>
        </authorList>
    </citation>
    <scope>NUCLEOTIDE SEQUENCE</scope>
    <source>
        <strain evidence="1">ATCC30299</strain>
    </source>
</reference>
<dbReference type="PANTHER" id="PTHR46761">
    <property type="entry name" value="RAN GTPASE-ACTIVATING PROTEIN 1"/>
    <property type="match status" value="1"/>
</dbReference>
<dbReference type="GO" id="GO:0005096">
    <property type="term" value="F:GTPase activator activity"/>
    <property type="evidence" value="ECO:0007669"/>
    <property type="project" value="InterPro"/>
</dbReference>
<dbReference type="EMBL" id="CAJZBQ010000038">
    <property type="protein sequence ID" value="CAG9325419.1"/>
    <property type="molecule type" value="Genomic_DNA"/>
</dbReference>
<dbReference type="InterPro" id="IPR045203">
    <property type="entry name" value="RanGAP1/2"/>
</dbReference>
<dbReference type="InterPro" id="IPR032675">
    <property type="entry name" value="LRR_dom_sf"/>
</dbReference>